<name>A0A0E0KN66_ORYPU</name>
<dbReference type="InterPro" id="IPR006566">
    <property type="entry name" value="FBD"/>
</dbReference>
<feature type="domain" description="F-box" evidence="1">
    <location>
        <begin position="65"/>
        <end position="101"/>
    </location>
</feature>
<dbReference type="PANTHER" id="PTHR32141">
    <property type="match status" value="1"/>
</dbReference>
<keyword evidence="3" id="KW-1185">Reference proteome</keyword>
<dbReference type="Gene3D" id="1.20.1280.50">
    <property type="match status" value="2"/>
</dbReference>
<feature type="domain" description="F-box" evidence="1">
    <location>
        <begin position="620"/>
        <end position="656"/>
    </location>
</feature>
<dbReference type="InterPro" id="IPR032675">
    <property type="entry name" value="LRR_dom_sf"/>
</dbReference>
<proteinExistence type="predicted"/>
<dbReference type="SUPFAM" id="SSF81383">
    <property type="entry name" value="F-box domain"/>
    <property type="match status" value="2"/>
</dbReference>
<dbReference type="InterPro" id="IPR001810">
    <property type="entry name" value="F-box_dom"/>
</dbReference>
<dbReference type="eggNOG" id="ENOG502R52A">
    <property type="taxonomic scope" value="Eukaryota"/>
</dbReference>
<dbReference type="InterPro" id="IPR055411">
    <property type="entry name" value="LRR_FXL15/At3g58940/PEG3-like"/>
</dbReference>
<dbReference type="InterPro" id="IPR036047">
    <property type="entry name" value="F-box-like_dom_sf"/>
</dbReference>
<dbReference type="Pfam" id="PF24758">
    <property type="entry name" value="LRR_At5g56370"/>
    <property type="match status" value="2"/>
</dbReference>
<dbReference type="SMART" id="SM00579">
    <property type="entry name" value="FBD"/>
    <property type="match status" value="2"/>
</dbReference>
<dbReference type="Gramene" id="OPUNC04G03820.2">
    <property type="protein sequence ID" value="OPUNC04G03820.2"/>
    <property type="gene ID" value="OPUNC04G03820"/>
</dbReference>
<dbReference type="Pfam" id="PF08387">
    <property type="entry name" value="FBD"/>
    <property type="match status" value="2"/>
</dbReference>
<dbReference type="EnsemblPlants" id="OPUNC04G03820.2">
    <property type="protein sequence ID" value="OPUNC04G03820.2"/>
    <property type="gene ID" value="OPUNC04G03820"/>
</dbReference>
<dbReference type="Proteomes" id="UP000026962">
    <property type="component" value="Chromosome 4"/>
</dbReference>
<accession>A0A0E0KN66</accession>
<reference evidence="2" key="1">
    <citation type="submission" date="2015-04" db="UniProtKB">
        <authorList>
            <consortium name="EnsemblPlants"/>
        </authorList>
    </citation>
    <scope>IDENTIFICATION</scope>
</reference>
<dbReference type="AlphaFoldDB" id="A0A0E0KN66"/>
<dbReference type="Pfam" id="PF00646">
    <property type="entry name" value="F-box"/>
    <property type="match status" value="2"/>
</dbReference>
<dbReference type="STRING" id="4537.A0A0E0KN66"/>
<dbReference type="PROSITE" id="PS50181">
    <property type="entry name" value="FBOX"/>
    <property type="match status" value="2"/>
</dbReference>
<evidence type="ECO:0000313" key="2">
    <source>
        <dbReference type="EnsemblPlants" id="OPUNC04G03820.2"/>
    </source>
</evidence>
<dbReference type="InterPro" id="IPR053781">
    <property type="entry name" value="F-box_AtFBL13-like"/>
</dbReference>
<reference evidence="2" key="2">
    <citation type="submission" date="2018-05" db="EMBL/GenBank/DDBJ databases">
        <title>OpunRS2 (Oryza punctata Reference Sequence Version 2).</title>
        <authorList>
            <person name="Zhang J."/>
            <person name="Kudrna D."/>
            <person name="Lee S."/>
            <person name="Talag J."/>
            <person name="Welchert J."/>
            <person name="Wing R.A."/>
        </authorList>
    </citation>
    <scope>NUCLEOTIDE SEQUENCE [LARGE SCALE GENOMIC DNA]</scope>
</reference>
<dbReference type="OMA" id="HWIDEDY"/>
<dbReference type="SMART" id="SM00256">
    <property type="entry name" value="FBOX"/>
    <property type="match status" value="2"/>
</dbReference>
<dbReference type="Gene3D" id="3.80.10.10">
    <property type="entry name" value="Ribonuclease Inhibitor"/>
    <property type="match status" value="1"/>
</dbReference>
<evidence type="ECO:0000313" key="3">
    <source>
        <dbReference type="Proteomes" id="UP000026962"/>
    </source>
</evidence>
<dbReference type="PANTHER" id="PTHR32141:SF166">
    <property type="entry name" value="OS04G0208500 PROTEIN"/>
    <property type="match status" value="1"/>
</dbReference>
<dbReference type="InterPro" id="IPR055302">
    <property type="entry name" value="F-box_dom-containing"/>
</dbReference>
<evidence type="ECO:0000259" key="1">
    <source>
        <dbReference type="PROSITE" id="PS50181"/>
    </source>
</evidence>
<sequence length="1097" mass="121622">MDTRVLPIPMDEATMAEFRQRGQVPENVENSIGTILSYIHFAIPDAPVSADARLSALPPDDGNDVDRLSLLPNALLRRIVSRLPVKDAARTAALSSRWREVWHSTPLVLVDADLLPAGMSDSDTGAAREEARAVTYAVSRVIAAHPGPFRRLHLTSSFMDQYHGLLASWLQVLAVKGIQELILVNRPFPADLTLPPTFFGMATLTRLYLGLWKFPDTAALPRAACFPNLRDLGFSLIGITNQDMDFVLARSPVLETLCLQANTLERVRIASRSLRCVMLMGFDQDVNVVNAPRLERLIMLYSCGSSMLLKIGRAPSLRAIGYLDLETHELEIGDTVIKAGTRSSPSTMVPSVKILGILVCFGVRNEAKMLPSFLRCFPNVETLHIESRKTDELTGKLNLKFWQDAGTIECIQSHITLMIFRRFRAARGEINFLKFFLESARMLKKLIIVSPKGTFASTDEANFRLKPLFATKWASKCCSLVVLESDASSGESNWNFERGCDFSLMDPFAIIIRSSRLDISGSSHRKRRRVLQGGAASQHGGCSERRRQIEQAAAGRSNNGGKRIVQVQGLSELAFRRRGDDPDDVEGTVARVLSYIHYALPDPPVSAAARLYALNPHDGVDRISALPDALLRRVVSRLPAKDAARTTALSRRWRPLWRSAPLVLVDAHLLPSSSSSSNMGRELAREAAHGVTTPCPASSARTRVRSGAYMEEFQGMLANWLQVLAMKGIQELVLVNRPWPLDLGLPATFFGMATLTRLSLGLWKFPATADLPRGVSFPNLRELGLCSVVMDTQDMDFVIARSPVLETLCIKGNMFRMRIRLVSRSLRCAQIIGSSYEEIAVVDTPCLERLIVSGTWRLDSASSGTVKIGNAPALRVFGYLDPAANVLEVRKTAIKSATKVSPSNMVPNVKILALEVRFGVRSDAKMIPSVLRCFPNIERLHIKSGKTDETTGKLNFKFWQESGPIECIRSSIQLIVFHDFHGTRSEVNFLKFFFETSRVLKIAVILLDTGSFSSMDEVRSKVEVLRAAKRPTGCSILVTPSKEPEECNIWSFKRGSDFSQRDKAGRGKVEAEAPLSRELELYYQFLWHRSAAISDAA</sequence>
<dbReference type="CDD" id="cd22160">
    <property type="entry name" value="F-box_AtFBL13-like"/>
    <property type="match status" value="2"/>
</dbReference>
<organism evidence="2">
    <name type="scientific">Oryza punctata</name>
    <name type="common">Red rice</name>
    <dbReference type="NCBI Taxonomy" id="4537"/>
    <lineage>
        <taxon>Eukaryota</taxon>
        <taxon>Viridiplantae</taxon>
        <taxon>Streptophyta</taxon>
        <taxon>Embryophyta</taxon>
        <taxon>Tracheophyta</taxon>
        <taxon>Spermatophyta</taxon>
        <taxon>Magnoliopsida</taxon>
        <taxon>Liliopsida</taxon>
        <taxon>Poales</taxon>
        <taxon>Poaceae</taxon>
        <taxon>BOP clade</taxon>
        <taxon>Oryzoideae</taxon>
        <taxon>Oryzeae</taxon>
        <taxon>Oryzinae</taxon>
        <taxon>Oryza</taxon>
    </lineage>
</organism>
<dbReference type="SUPFAM" id="SSF52047">
    <property type="entry name" value="RNI-like"/>
    <property type="match status" value="2"/>
</dbReference>
<protein>
    <recommendedName>
        <fullName evidence="1">F-box domain-containing protein</fullName>
    </recommendedName>
</protein>